<evidence type="ECO:0000256" key="2">
    <source>
        <dbReference type="HAMAP-Rule" id="MF_00338"/>
    </source>
</evidence>
<reference evidence="3" key="1">
    <citation type="submission" date="2023-08" db="EMBL/GenBank/DDBJ databases">
        <title>Emergence of clinically-relevant ST2 carbapenem-resistant Acinetobacter baumannii strains in hospital sewages in Zhejiang, East of China.</title>
        <authorList>
            <person name="Kaichao C."/>
            <person name="Zhang R."/>
        </authorList>
    </citation>
    <scope>NUCLEOTIDE SEQUENCE</scope>
    <source>
        <strain evidence="3">M-SY-60</strain>
    </source>
</reference>
<dbReference type="Proteomes" id="UP001243195">
    <property type="component" value="Unassembled WGS sequence"/>
</dbReference>
<dbReference type="GeneID" id="84208138"/>
<proteinExistence type="inferred from homology"/>
<evidence type="ECO:0000256" key="1">
    <source>
        <dbReference type="ARBA" id="ARBA00010751"/>
    </source>
</evidence>
<dbReference type="InterPro" id="IPR035439">
    <property type="entry name" value="UPF0145_dom_sf"/>
</dbReference>
<sequence>MQLSNLESMPGHRIIQQFGLVSGNTVQSKDFIQDAFAGLKNIIGGELTEYTELLEEARNEAMQRMIKKAAELGANAIVGIRFSTANIVAQASEILVYGTAVKVEEI</sequence>
<dbReference type="AlphaFoldDB" id="A0AAW8JEB7"/>
<dbReference type="PANTHER" id="PTHR34068">
    <property type="entry name" value="UPF0145 PROTEIN YBJQ"/>
    <property type="match status" value="1"/>
</dbReference>
<gene>
    <name evidence="3" type="ORF">RFH51_00015</name>
</gene>
<dbReference type="PANTHER" id="PTHR34068:SF2">
    <property type="entry name" value="UPF0145 PROTEIN SCO3412"/>
    <property type="match status" value="1"/>
</dbReference>
<accession>A0AAW8JEB7</accession>
<name>A0AAW8JEB7_9GAMM</name>
<dbReference type="RefSeq" id="WP_004856909.1">
    <property type="nucleotide sequence ID" value="NZ_BBLI01000011.1"/>
</dbReference>
<comment type="caution">
    <text evidence="3">The sequence shown here is derived from an EMBL/GenBank/DDBJ whole genome shotgun (WGS) entry which is preliminary data.</text>
</comment>
<dbReference type="Pfam" id="PF01906">
    <property type="entry name" value="YbjQ_1"/>
    <property type="match status" value="1"/>
</dbReference>
<evidence type="ECO:0000313" key="3">
    <source>
        <dbReference type="EMBL" id="MDQ9069852.1"/>
    </source>
</evidence>
<dbReference type="HAMAP" id="MF_00338">
    <property type="entry name" value="UPF0145"/>
    <property type="match status" value="1"/>
</dbReference>
<comment type="similarity">
    <text evidence="1 2">Belongs to the UPF0145 family.</text>
</comment>
<protein>
    <recommendedName>
        <fullName evidence="2">UPF0145 protein RFH51_00015</fullName>
    </recommendedName>
</protein>
<organism evidence="3 4">
    <name type="scientific">Acinetobacter gerneri</name>
    <dbReference type="NCBI Taxonomy" id="202952"/>
    <lineage>
        <taxon>Bacteria</taxon>
        <taxon>Pseudomonadati</taxon>
        <taxon>Pseudomonadota</taxon>
        <taxon>Gammaproteobacteria</taxon>
        <taxon>Moraxellales</taxon>
        <taxon>Moraxellaceae</taxon>
        <taxon>Acinetobacter</taxon>
    </lineage>
</organism>
<dbReference type="EMBL" id="JAVIDA010000001">
    <property type="protein sequence ID" value="MDQ9069852.1"/>
    <property type="molecule type" value="Genomic_DNA"/>
</dbReference>
<dbReference type="Gene3D" id="3.30.110.70">
    <property type="entry name" value="Hypothetical protein apc22750. Chain B"/>
    <property type="match status" value="1"/>
</dbReference>
<dbReference type="SUPFAM" id="SSF117782">
    <property type="entry name" value="YbjQ-like"/>
    <property type="match status" value="1"/>
</dbReference>
<dbReference type="InterPro" id="IPR002765">
    <property type="entry name" value="UPF0145_YbjQ-like"/>
</dbReference>
<evidence type="ECO:0000313" key="4">
    <source>
        <dbReference type="Proteomes" id="UP001243195"/>
    </source>
</evidence>